<dbReference type="GO" id="GO:0005975">
    <property type="term" value="P:carbohydrate metabolic process"/>
    <property type="evidence" value="ECO:0007669"/>
    <property type="project" value="InterPro"/>
</dbReference>
<evidence type="ECO:0000259" key="10">
    <source>
        <dbReference type="Pfam" id="PF02880"/>
    </source>
</evidence>
<gene>
    <name evidence="11" type="ORF">E0687_05740</name>
</gene>
<dbReference type="PANTHER" id="PTHR45745">
    <property type="entry name" value="PHOSPHOMANNOMUTASE 45A"/>
    <property type="match status" value="1"/>
</dbReference>
<dbReference type="Pfam" id="PF02880">
    <property type="entry name" value="PGM_PMM_III"/>
    <property type="match status" value="1"/>
</dbReference>
<dbReference type="RefSeq" id="WP_135260075.1">
    <property type="nucleotide sequence ID" value="NZ_SJZF01000008.1"/>
</dbReference>
<keyword evidence="4" id="KW-0479">Metal-binding</keyword>
<dbReference type="PANTHER" id="PTHR45745:SF1">
    <property type="entry name" value="PHOSPHOGLUCOMUTASE 2B-RELATED"/>
    <property type="match status" value="1"/>
</dbReference>
<keyword evidence="5" id="KW-0460">Magnesium</keyword>
<feature type="domain" description="Alpha-D-phosphohexomutase alpha/beta/alpha" evidence="9">
    <location>
        <begin position="155"/>
        <end position="254"/>
    </location>
</feature>
<evidence type="ECO:0000313" key="12">
    <source>
        <dbReference type="Proteomes" id="UP000297668"/>
    </source>
</evidence>
<dbReference type="InterPro" id="IPR005843">
    <property type="entry name" value="A-D-PHexomutase_C"/>
</dbReference>
<reference evidence="11 12" key="1">
    <citation type="submission" date="2019-03" db="EMBL/GenBank/DDBJ databases">
        <title>Thermus tengchongensis species for the arsenic transformation mechanism.</title>
        <authorList>
            <person name="Yuan G.C."/>
        </authorList>
    </citation>
    <scope>NUCLEOTIDE SEQUENCE [LARGE SCALE GENOMIC DNA]</scope>
    <source>
        <strain evidence="11 12">15W</strain>
    </source>
</reference>
<dbReference type="InterPro" id="IPR005846">
    <property type="entry name" value="A-D-PHexomutase_a/b/a-III"/>
</dbReference>
<dbReference type="InterPro" id="IPR005845">
    <property type="entry name" value="A-D-PHexomutase_a/b/a-II"/>
</dbReference>
<evidence type="ECO:0000259" key="7">
    <source>
        <dbReference type="Pfam" id="PF00408"/>
    </source>
</evidence>
<comment type="cofactor">
    <cofactor evidence="1">
        <name>Mg(2+)</name>
        <dbReference type="ChEBI" id="CHEBI:18420"/>
    </cofactor>
</comment>
<sequence length="461" mass="49463">MGTKQNTLRFGTEGFRGVIAREFTFATLGRLGEAYGHHLLERGGGRVAVGYDGRFLAEAFARALAGHLSGMGLEVYLLRGPVPTPLLSFAVRHLEAAGGAMLTASHNPPQYLGVKFKDATGGPIGPEEAKALEARVPEEAPERQGAYEELDLKGEYLEALARRVDLEALARFPGRLYHDSMGGAGAGYLRDFLLRFGLPIPFRPLREALHPLFHGVNPEPIPANLGPTLAVLSAEAPPALALVTDGDGDRLGVVLAGGRYFNPHQVLTVLALHRFRRGHRGRVVKNFATTWLLDRLGARLGFGVTTTPIGFKWIKEEFLKGGCSLGGEESGGVGVPEHLPERDGLLAALLLLESVGATGKPLEEGFREAEGLAGLTHAYDRLDLPLPPGFDPRRLLEPRPLAGMAPVGLETLDGSKWLYPEGWVLFRPSGTEPLLRVYAEATSPSLVSALLAEARALVEGA</sequence>
<evidence type="ECO:0000259" key="9">
    <source>
        <dbReference type="Pfam" id="PF02879"/>
    </source>
</evidence>
<dbReference type="Pfam" id="PF02878">
    <property type="entry name" value="PGM_PMM_I"/>
    <property type="match status" value="1"/>
</dbReference>
<dbReference type="EMBL" id="SJZF01000008">
    <property type="protein sequence ID" value="TFU26511.1"/>
    <property type="molecule type" value="Genomic_DNA"/>
</dbReference>
<evidence type="ECO:0000256" key="4">
    <source>
        <dbReference type="ARBA" id="ARBA00022723"/>
    </source>
</evidence>
<evidence type="ECO:0000313" key="11">
    <source>
        <dbReference type="EMBL" id="TFU26511.1"/>
    </source>
</evidence>
<evidence type="ECO:0000256" key="1">
    <source>
        <dbReference type="ARBA" id="ARBA00001946"/>
    </source>
</evidence>
<feature type="domain" description="Alpha-D-phosphohexomutase alpha/beta/alpha" evidence="10">
    <location>
        <begin position="262"/>
        <end position="366"/>
    </location>
</feature>
<dbReference type="AlphaFoldDB" id="A0A4Y9FBM8"/>
<dbReference type="GO" id="GO:0008973">
    <property type="term" value="F:phosphopentomutase activity"/>
    <property type="evidence" value="ECO:0007669"/>
    <property type="project" value="TreeGrafter"/>
</dbReference>
<evidence type="ECO:0000256" key="5">
    <source>
        <dbReference type="ARBA" id="ARBA00022842"/>
    </source>
</evidence>
<dbReference type="InterPro" id="IPR036900">
    <property type="entry name" value="A-D-PHexomutase_C_sf"/>
</dbReference>
<evidence type="ECO:0000256" key="6">
    <source>
        <dbReference type="ARBA" id="ARBA00023235"/>
    </source>
</evidence>
<comment type="caution">
    <text evidence="11">The sequence shown here is derived from an EMBL/GenBank/DDBJ whole genome shotgun (WGS) entry which is preliminary data.</text>
</comment>
<dbReference type="Gene3D" id="3.30.310.50">
    <property type="entry name" value="Alpha-D-phosphohexomutase, C-terminal domain"/>
    <property type="match status" value="1"/>
</dbReference>
<dbReference type="SUPFAM" id="SSF55957">
    <property type="entry name" value="Phosphoglucomutase, C-terminal domain"/>
    <property type="match status" value="1"/>
</dbReference>
<protein>
    <submittedName>
        <fullName evidence="11">Phosphoglucomutase/phosphomannomutase family protein</fullName>
    </submittedName>
</protein>
<name>A0A4Y9FBM8_9DEIN</name>
<accession>A0A4Y9FBM8</accession>
<feature type="domain" description="Alpha-D-phosphohexomutase alpha/beta/alpha" evidence="8">
    <location>
        <begin position="9"/>
        <end position="140"/>
    </location>
</feature>
<keyword evidence="6" id="KW-0413">Isomerase</keyword>
<dbReference type="GO" id="GO:0046872">
    <property type="term" value="F:metal ion binding"/>
    <property type="evidence" value="ECO:0007669"/>
    <property type="project" value="UniProtKB-KW"/>
</dbReference>
<evidence type="ECO:0000256" key="3">
    <source>
        <dbReference type="ARBA" id="ARBA00022553"/>
    </source>
</evidence>
<keyword evidence="3" id="KW-0597">Phosphoprotein</keyword>
<organism evidence="11 12">
    <name type="scientific">Thermus tengchongensis</name>
    <dbReference type="NCBI Taxonomy" id="1214928"/>
    <lineage>
        <taxon>Bacteria</taxon>
        <taxon>Thermotogati</taxon>
        <taxon>Deinococcota</taxon>
        <taxon>Deinococci</taxon>
        <taxon>Thermales</taxon>
        <taxon>Thermaceae</taxon>
        <taxon>Thermus</taxon>
    </lineage>
</organism>
<evidence type="ECO:0000259" key="8">
    <source>
        <dbReference type="Pfam" id="PF02878"/>
    </source>
</evidence>
<comment type="similarity">
    <text evidence="2">Belongs to the phosphohexose mutase family.</text>
</comment>
<dbReference type="Pfam" id="PF00408">
    <property type="entry name" value="PGM_PMM_IV"/>
    <property type="match status" value="1"/>
</dbReference>
<dbReference type="Pfam" id="PF02879">
    <property type="entry name" value="PGM_PMM_II"/>
    <property type="match status" value="1"/>
</dbReference>
<dbReference type="InterPro" id="IPR005841">
    <property type="entry name" value="Alpha-D-phosphohexomutase_SF"/>
</dbReference>
<dbReference type="GO" id="GO:0006166">
    <property type="term" value="P:purine ribonucleoside salvage"/>
    <property type="evidence" value="ECO:0007669"/>
    <property type="project" value="TreeGrafter"/>
</dbReference>
<dbReference type="PRINTS" id="PR00509">
    <property type="entry name" value="PGMPMM"/>
</dbReference>
<evidence type="ECO:0000256" key="2">
    <source>
        <dbReference type="ARBA" id="ARBA00010231"/>
    </source>
</evidence>
<dbReference type="InterPro" id="IPR016055">
    <property type="entry name" value="A-D-PHexomutase_a/b/a-I/II/III"/>
</dbReference>
<feature type="domain" description="Alpha-D-phosphohexomutase C-terminal" evidence="7">
    <location>
        <begin position="411"/>
        <end position="455"/>
    </location>
</feature>
<dbReference type="SUPFAM" id="SSF53738">
    <property type="entry name" value="Phosphoglucomutase, first 3 domains"/>
    <property type="match status" value="3"/>
</dbReference>
<dbReference type="Proteomes" id="UP000297668">
    <property type="component" value="Unassembled WGS sequence"/>
</dbReference>
<dbReference type="Gene3D" id="3.40.120.10">
    <property type="entry name" value="Alpha-D-Glucose-1,6-Bisphosphate, subunit A, domain 3"/>
    <property type="match status" value="3"/>
</dbReference>
<proteinExistence type="inferred from homology"/>
<dbReference type="InterPro" id="IPR005844">
    <property type="entry name" value="A-D-PHexomutase_a/b/a-I"/>
</dbReference>